<dbReference type="GO" id="GO:0005886">
    <property type="term" value="C:plasma membrane"/>
    <property type="evidence" value="ECO:0007669"/>
    <property type="project" value="UniProtKB-SubCell"/>
</dbReference>
<evidence type="ECO:0000313" key="9">
    <source>
        <dbReference type="Proteomes" id="UP000534186"/>
    </source>
</evidence>
<organism evidence="8 9">
    <name type="scientific">Tunturiibacter lichenicola</name>
    <dbReference type="NCBI Taxonomy" id="2051959"/>
    <lineage>
        <taxon>Bacteria</taxon>
        <taxon>Pseudomonadati</taxon>
        <taxon>Acidobacteriota</taxon>
        <taxon>Terriglobia</taxon>
        <taxon>Terriglobales</taxon>
        <taxon>Acidobacteriaceae</taxon>
        <taxon>Tunturiibacter</taxon>
    </lineage>
</organism>
<name>A0A7Y9NQQ5_9BACT</name>
<evidence type="ECO:0000256" key="5">
    <source>
        <dbReference type="ARBA" id="ARBA00023136"/>
    </source>
</evidence>
<feature type="transmembrane region" description="Helical" evidence="6">
    <location>
        <begin position="618"/>
        <end position="637"/>
    </location>
</feature>
<dbReference type="InterPro" id="IPR052159">
    <property type="entry name" value="Competence_DNA_uptake"/>
</dbReference>
<accession>A0A7Y9NQQ5</accession>
<dbReference type="InterPro" id="IPR004477">
    <property type="entry name" value="ComEC_N"/>
</dbReference>
<gene>
    <name evidence="8" type="ORF">HDF12_004198</name>
</gene>
<feature type="transmembrane region" description="Helical" evidence="6">
    <location>
        <begin position="52"/>
        <end position="69"/>
    </location>
</feature>
<dbReference type="EMBL" id="JACCCV010000002">
    <property type="protein sequence ID" value="NYF53799.1"/>
    <property type="molecule type" value="Genomic_DNA"/>
</dbReference>
<feature type="transmembrane region" description="Helical" evidence="6">
    <location>
        <begin position="520"/>
        <end position="546"/>
    </location>
</feature>
<evidence type="ECO:0000313" key="8">
    <source>
        <dbReference type="EMBL" id="NYF53799.1"/>
    </source>
</evidence>
<proteinExistence type="predicted"/>
<evidence type="ECO:0000256" key="2">
    <source>
        <dbReference type="ARBA" id="ARBA00022475"/>
    </source>
</evidence>
<dbReference type="SUPFAM" id="SSF56281">
    <property type="entry name" value="Metallo-hydrolase/oxidoreductase"/>
    <property type="match status" value="1"/>
</dbReference>
<sequence length="942" mass="102581">MKTGRTNEPNPDLWPKAVARLPTLAFRRAPLLTAVCWFALGEVIARNHAPMVMLFLAMSLLCALTLASLRWSLRIAIVPLAAVWMALGLFCAEVQPAPPTQHALKTYADGLSRQVRGRVVRVRELVPQQGNSDQDKETGWWAEKEENEEAAAIGALSVDLQVDAVEEVTPDVAWMAPVTGGARMNVLPDKPAVQNAAPTGSLAPAVRPLPTLKCGDLVQAPMRMKVAEYYRDPAAWQYSDYLLAQGIGAHASVRVSKVSILSQASSELAAAKSDYAAQWQCKIFTAQNWASGRVLGYVHSKANRGLPEILRLNQDDAGMLNAMLFGDRAGLNKTQRVGFERTGSFHLFVVSGMHVGLLAGLVFWLARRLKLSDLLATLLTIVLTFGYALLTGFGAPVQRALFMTTVFLLARLLSRDRNVLNALGAAAMAVLVLSPNALFEASFQMTFLAIVAIGGIAIPLGERSFLPYARAAEHLWDKWLDSGLPPRVAQFRLMLRMGSEAIANLLGQWSKRLLPLTVRWFLWALELSLIGVVAELVMVLPMAVYFHRATMFAVPTNMLSVPLVAVLAPTAVVTFCASLVSPWFALLPGAMTSLLLHGVKGVIGRVSAFHAADLRVPAPAWWVALLAVVAWAFCCWAVRRSRNWAWAAVVTLPLVALIVLWPEHSIVSPGMMEVTAIDVGQGDSIFIVAPDGATMLIDAGGPVGGVTEAAEATSRFDVGEEVVSPYLWSRRFRRLDVVALSHAHSDHMGGMPAILRNFRPRELWVSIDPNSDAYRSLLAEAKDLGVTVRHFYAGTQLAWGGTQITMLAPEADYANPGEPVNNDSLVMRMQYGDSSVLLVGDVEAPSEREMLSHKRIAPVTLLKVGHHGSRTSTTQEFLDAAAPKDAVVSVGKGNTFGHPRYEVIERISEARTKLYRTDEFGLTTFLLGRDGKIRELVDASNP</sequence>
<comment type="subcellular location">
    <subcellularLocation>
        <location evidence="1">Cell membrane</location>
        <topology evidence="1">Multi-pass membrane protein</topology>
    </subcellularLocation>
</comment>
<dbReference type="CDD" id="cd07731">
    <property type="entry name" value="ComA-like_MBL-fold"/>
    <property type="match status" value="1"/>
</dbReference>
<evidence type="ECO:0000256" key="3">
    <source>
        <dbReference type="ARBA" id="ARBA00022692"/>
    </source>
</evidence>
<keyword evidence="2" id="KW-1003">Cell membrane</keyword>
<feature type="transmembrane region" description="Helical" evidence="6">
    <location>
        <begin position="566"/>
        <end position="587"/>
    </location>
</feature>
<dbReference type="Gene3D" id="3.60.15.10">
    <property type="entry name" value="Ribonuclease Z/Hydroxyacylglutathione hydrolase-like"/>
    <property type="match status" value="1"/>
</dbReference>
<dbReference type="Proteomes" id="UP000534186">
    <property type="component" value="Unassembled WGS sequence"/>
</dbReference>
<reference evidence="8 9" key="1">
    <citation type="submission" date="2020-07" db="EMBL/GenBank/DDBJ databases">
        <title>Genomic Encyclopedia of Type Strains, Phase IV (KMG-V): Genome sequencing to study the core and pangenomes of soil and plant-associated prokaryotes.</title>
        <authorList>
            <person name="Whitman W."/>
        </authorList>
    </citation>
    <scope>NUCLEOTIDE SEQUENCE [LARGE SCALE GENOMIC DNA]</scope>
    <source>
        <strain evidence="8 9">M8UP30</strain>
    </source>
</reference>
<feature type="transmembrane region" description="Helical" evidence="6">
    <location>
        <begin position="378"/>
        <end position="397"/>
    </location>
</feature>
<dbReference type="InterPro" id="IPR035681">
    <property type="entry name" value="ComA-like_MBL"/>
</dbReference>
<protein>
    <submittedName>
        <fullName evidence="8">Competence protein ComEC</fullName>
    </submittedName>
</protein>
<dbReference type="Pfam" id="PF00753">
    <property type="entry name" value="Lactamase_B"/>
    <property type="match status" value="1"/>
</dbReference>
<comment type="caution">
    <text evidence="8">The sequence shown here is derived from an EMBL/GenBank/DDBJ whole genome shotgun (WGS) entry which is preliminary data.</text>
</comment>
<evidence type="ECO:0000256" key="6">
    <source>
        <dbReference type="SAM" id="Phobius"/>
    </source>
</evidence>
<dbReference type="SMART" id="SM00849">
    <property type="entry name" value="Lactamase_B"/>
    <property type="match status" value="1"/>
</dbReference>
<feature type="transmembrane region" description="Helical" evidence="6">
    <location>
        <begin position="345"/>
        <end position="366"/>
    </location>
</feature>
<evidence type="ECO:0000259" key="7">
    <source>
        <dbReference type="SMART" id="SM00849"/>
    </source>
</evidence>
<feature type="transmembrane region" description="Helical" evidence="6">
    <location>
        <begin position="644"/>
        <end position="662"/>
    </location>
</feature>
<dbReference type="PANTHER" id="PTHR30619">
    <property type="entry name" value="DNA INTERNALIZATION/COMPETENCE PROTEIN COMEC/REC2"/>
    <property type="match status" value="1"/>
</dbReference>
<keyword evidence="3 6" id="KW-0812">Transmembrane</keyword>
<dbReference type="InterPro" id="IPR001279">
    <property type="entry name" value="Metallo-B-lactamas"/>
</dbReference>
<dbReference type="Pfam" id="PF03772">
    <property type="entry name" value="Competence"/>
    <property type="match status" value="1"/>
</dbReference>
<feature type="transmembrane region" description="Helical" evidence="6">
    <location>
        <begin position="441"/>
        <end position="460"/>
    </location>
</feature>
<dbReference type="InterPro" id="IPR036866">
    <property type="entry name" value="RibonucZ/Hydroxyglut_hydro"/>
</dbReference>
<keyword evidence="4 6" id="KW-1133">Transmembrane helix</keyword>
<dbReference type="NCBIfam" id="TIGR00360">
    <property type="entry name" value="ComEC_N-term"/>
    <property type="match status" value="1"/>
</dbReference>
<evidence type="ECO:0000256" key="1">
    <source>
        <dbReference type="ARBA" id="ARBA00004651"/>
    </source>
</evidence>
<keyword evidence="5 6" id="KW-0472">Membrane</keyword>
<dbReference type="AlphaFoldDB" id="A0A7Y9NQQ5"/>
<dbReference type="PANTHER" id="PTHR30619:SF1">
    <property type="entry name" value="RECOMBINATION PROTEIN 2"/>
    <property type="match status" value="1"/>
</dbReference>
<feature type="domain" description="Metallo-beta-lactamase" evidence="7">
    <location>
        <begin position="681"/>
        <end position="892"/>
    </location>
</feature>
<evidence type="ECO:0000256" key="4">
    <source>
        <dbReference type="ARBA" id="ARBA00022989"/>
    </source>
</evidence>
<feature type="transmembrane region" description="Helical" evidence="6">
    <location>
        <begin position="418"/>
        <end position="435"/>
    </location>
</feature>
<feature type="transmembrane region" description="Helical" evidence="6">
    <location>
        <begin position="25"/>
        <end position="45"/>
    </location>
</feature>